<reference evidence="1" key="1">
    <citation type="submission" date="2015-12" db="EMBL/GenBank/DDBJ databases">
        <title>Gene expression during late stages of embryo sac development: a critical building block for successful pollen-pistil interactions.</title>
        <authorList>
            <person name="Liu Y."/>
            <person name="Joly V."/>
            <person name="Sabar M."/>
            <person name="Matton D.P."/>
        </authorList>
    </citation>
    <scope>NUCLEOTIDE SEQUENCE</scope>
</reference>
<dbReference type="AlphaFoldDB" id="A0A0V0GPN5"/>
<dbReference type="EMBL" id="GEDG01033533">
    <property type="protein sequence ID" value="JAP10209.1"/>
    <property type="molecule type" value="Transcribed_RNA"/>
</dbReference>
<organism evidence="1">
    <name type="scientific">Solanum chacoense</name>
    <name type="common">Chaco potato</name>
    <dbReference type="NCBI Taxonomy" id="4108"/>
    <lineage>
        <taxon>Eukaryota</taxon>
        <taxon>Viridiplantae</taxon>
        <taxon>Streptophyta</taxon>
        <taxon>Embryophyta</taxon>
        <taxon>Tracheophyta</taxon>
        <taxon>Spermatophyta</taxon>
        <taxon>Magnoliopsida</taxon>
        <taxon>eudicotyledons</taxon>
        <taxon>Gunneridae</taxon>
        <taxon>Pentapetalae</taxon>
        <taxon>asterids</taxon>
        <taxon>lamiids</taxon>
        <taxon>Solanales</taxon>
        <taxon>Solanaceae</taxon>
        <taxon>Solanoideae</taxon>
        <taxon>Solaneae</taxon>
        <taxon>Solanum</taxon>
    </lineage>
</organism>
<protein>
    <submittedName>
        <fullName evidence="1">Putative ovule protein</fullName>
    </submittedName>
</protein>
<name>A0A0V0GPN5_SOLCH</name>
<sequence length="76" mass="8810">MYHEIQACLWILQTPIHIQSPMFLLPCQRLPMTALLFSHPPLPVTSFNYCSLIEEIIHHIFFKCPKSPTCLKKGCI</sequence>
<evidence type="ECO:0000313" key="1">
    <source>
        <dbReference type="EMBL" id="JAP10209.1"/>
    </source>
</evidence>
<proteinExistence type="predicted"/>
<accession>A0A0V0GPN5</accession>